<dbReference type="EMBL" id="CAKOES020000872">
    <property type="protein sequence ID" value="CAH2330642.1"/>
    <property type="molecule type" value="Genomic_DNA"/>
</dbReference>
<evidence type="ECO:0000256" key="1">
    <source>
        <dbReference type="SAM" id="MobiDB-lite"/>
    </source>
</evidence>
<organism evidence="2 3">
    <name type="scientific">Pelobates cultripes</name>
    <name type="common">Western spadefoot toad</name>
    <dbReference type="NCBI Taxonomy" id="61616"/>
    <lineage>
        <taxon>Eukaryota</taxon>
        <taxon>Metazoa</taxon>
        <taxon>Chordata</taxon>
        <taxon>Craniata</taxon>
        <taxon>Vertebrata</taxon>
        <taxon>Euteleostomi</taxon>
        <taxon>Amphibia</taxon>
        <taxon>Batrachia</taxon>
        <taxon>Anura</taxon>
        <taxon>Pelobatoidea</taxon>
        <taxon>Pelobatidae</taxon>
        <taxon>Pelobates</taxon>
    </lineage>
</organism>
<dbReference type="AlphaFoldDB" id="A0AAD1TMD1"/>
<accession>A0AAD1TMD1</accession>
<proteinExistence type="predicted"/>
<gene>
    <name evidence="2" type="ORF">PECUL_23A051506</name>
</gene>
<feature type="compositionally biased region" description="Basic and acidic residues" evidence="1">
    <location>
        <begin position="12"/>
        <end position="29"/>
    </location>
</feature>
<feature type="region of interest" description="Disordered" evidence="1">
    <location>
        <begin position="1"/>
        <end position="46"/>
    </location>
</feature>
<evidence type="ECO:0000313" key="3">
    <source>
        <dbReference type="Proteomes" id="UP001295444"/>
    </source>
</evidence>
<name>A0AAD1TMD1_PELCU</name>
<comment type="caution">
    <text evidence="2">The sequence shown here is derived from an EMBL/GenBank/DDBJ whole genome shotgun (WGS) entry which is preliminary data.</text>
</comment>
<evidence type="ECO:0000313" key="2">
    <source>
        <dbReference type="EMBL" id="CAH2330642.1"/>
    </source>
</evidence>
<reference evidence="2" key="1">
    <citation type="submission" date="2022-03" db="EMBL/GenBank/DDBJ databases">
        <authorList>
            <person name="Alioto T."/>
            <person name="Alioto T."/>
            <person name="Gomez Garrido J."/>
        </authorList>
    </citation>
    <scope>NUCLEOTIDE SEQUENCE</scope>
</reference>
<keyword evidence="3" id="KW-1185">Reference proteome</keyword>
<sequence length="70" mass="7288">MAPMSDGPSRTSSEESLRGEADPIARQDSRATISPPKAPEKSVGEATEIADTLQTLGLSTHTAEPPTTPL</sequence>
<feature type="non-terminal residue" evidence="2">
    <location>
        <position position="70"/>
    </location>
</feature>
<dbReference type="Proteomes" id="UP001295444">
    <property type="component" value="Unassembled WGS sequence"/>
</dbReference>
<protein>
    <submittedName>
        <fullName evidence="2">Uncharacterized protein</fullName>
    </submittedName>
</protein>